<feature type="compositionally biased region" description="Basic residues" evidence="2">
    <location>
        <begin position="171"/>
        <end position="183"/>
    </location>
</feature>
<evidence type="ECO:0000313" key="4">
    <source>
        <dbReference type="EMBL" id="KAH6593221.1"/>
    </source>
</evidence>
<evidence type="ECO:0008006" key="6">
    <source>
        <dbReference type="Google" id="ProtNLM"/>
    </source>
</evidence>
<sequence>MKLISFAVISLLAITVSAQSPMKFFSGNHAPQSEQEKADAKLVVLREKYEKLQSELALKLEELKKVKKEGKVAMSVVKSLSEKLEKSSLDSEDQKEVREKYLDVLGIWREAYTSGTIQEKELKKATKKSDVLKKKITKLTGNQEQQTEQDADSNDPTEPSPDSATTEQSWRRKLMRPFRMLTH</sequence>
<comment type="caution">
    <text evidence="4">The sequence shown here is derived from an EMBL/GenBank/DDBJ whole genome shotgun (WGS) entry which is preliminary data.</text>
</comment>
<feature type="coiled-coil region" evidence="1">
    <location>
        <begin position="35"/>
        <end position="69"/>
    </location>
</feature>
<feature type="chain" id="PRO_5047009287" description="RxLR effector protein" evidence="3">
    <location>
        <begin position="19"/>
        <end position="183"/>
    </location>
</feature>
<dbReference type="Proteomes" id="UP001648503">
    <property type="component" value="Unassembled WGS sequence"/>
</dbReference>
<evidence type="ECO:0000256" key="1">
    <source>
        <dbReference type="SAM" id="Coils"/>
    </source>
</evidence>
<feature type="region of interest" description="Disordered" evidence="2">
    <location>
        <begin position="136"/>
        <end position="183"/>
    </location>
</feature>
<evidence type="ECO:0000256" key="2">
    <source>
        <dbReference type="SAM" id="MobiDB-lite"/>
    </source>
</evidence>
<dbReference type="EMBL" id="JAFCIX010000357">
    <property type="protein sequence ID" value="KAH6593221.1"/>
    <property type="molecule type" value="Genomic_DNA"/>
</dbReference>
<feature type="compositionally biased region" description="Polar residues" evidence="2">
    <location>
        <begin position="156"/>
        <end position="168"/>
    </location>
</feature>
<keyword evidence="3" id="KW-0732">Signal</keyword>
<evidence type="ECO:0000256" key="3">
    <source>
        <dbReference type="SAM" id="SignalP"/>
    </source>
</evidence>
<proteinExistence type="predicted"/>
<feature type="signal peptide" evidence="3">
    <location>
        <begin position="1"/>
        <end position="18"/>
    </location>
</feature>
<name>A0ABQ8F9W8_9FUNG</name>
<accession>A0ABQ8F9W8</accession>
<reference evidence="4 5" key="1">
    <citation type="submission" date="2021-02" db="EMBL/GenBank/DDBJ databases">
        <title>Variation within the Batrachochytrium salamandrivorans European outbreak.</title>
        <authorList>
            <person name="Kelly M."/>
            <person name="Pasmans F."/>
            <person name="Shea T.P."/>
            <person name="Munoz J.F."/>
            <person name="Carranza S."/>
            <person name="Cuomo C.A."/>
            <person name="Martel A."/>
        </authorList>
    </citation>
    <scope>NUCLEOTIDE SEQUENCE [LARGE SCALE GENOMIC DNA]</scope>
    <source>
        <strain evidence="4 5">AMFP18/2</strain>
    </source>
</reference>
<evidence type="ECO:0000313" key="5">
    <source>
        <dbReference type="Proteomes" id="UP001648503"/>
    </source>
</evidence>
<keyword evidence="1" id="KW-0175">Coiled coil</keyword>
<gene>
    <name evidence="4" type="ORF">BASA50_007428</name>
</gene>
<protein>
    <recommendedName>
        <fullName evidence="6">RxLR effector protein</fullName>
    </recommendedName>
</protein>
<organism evidence="4 5">
    <name type="scientific">Batrachochytrium salamandrivorans</name>
    <dbReference type="NCBI Taxonomy" id="1357716"/>
    <lineage>
        <taxon>Eukaryota</taxon>
        <taxon>Fungi</taxon>
        <taxon>Fungi incertae sedis</taxon>
        <taxon>Chytridiomycota</taxon>
        <taxon>Chytridiomycota incertae sedis</taxon>
        <taxon>Chytridiomycetes</taxon>
        <taxon>Rhizophydiales</taxon>
        <taxon>Rhizophydiales incertae sedis</taxon>
        <taxon>Batrachochytrium</taxon>
    </lineage>
</organism>
<keyword evidence="5" id="KW-1185">Reference proteome</keyword>